<dbReference type="Proteomes" id="UP000240760">
    <property type="component" value="Unassembled WGS sequence"/>
</dbReference>
<organism evidence="1 2">
    <name type="scientific">Trichoderma longibrachiatum ATCC 18648</name>
    <dbReference type="NCBI Taxonomy" id="983965"/>
    <lineage>
        <taxon>Eukaryota</taxon>
        <taxon>Fungi</taxon>
        <taxon>Dikarya</taxon>
        <taxon>Ascomycota</taxon>
        <taxon>Pezizomycotina</taxon>
        <taxon>Sordariomycetes</taxon>
        <taxon>Hypocreomycetidae</taxon>
        <taxon>Hypocreales</taxon>
        <taxon>Hypocreaceae</taxon>
        <taxon>Trichoderma</taxon>
    </lineage>
</organism>
<dbReference type="AlphaFoldDB" id="A0A2T4C8F6"/>
<dbReference type="EMBL" id="KZ679130">
    <property type="protein sequence ID" value="PTB77850.1"/>
    <property type="molecule type" value="Genomic_DNA"/>
</dbReference>
<keyword evidence="2" id="KW-1185">Reference proteome</keyword>
<sequence length="165" mass="18423">MLFDLEAAALRDSPTEISLEVPFLLSYLYKAREMIRRDSFGLCTTKLSQLICISDSDKASPPKRHVCRKAVLAQPNNSRKRLPDPPASTRSVSRVTVPREVFHRPLSCSEQKRLTGNDDHSCGLILQGTAAGGCGCLFGLVDFKTRGWRLGWWGQRVTSLFAWNA</sequence>
<evidence type="ECO:0000313" key="1">
    <source>
        <dbReference type="EMBL" id="PTB77850.1"/>
    </source>
</evidence>
<reference evidence="1 2" key="1">
    <citation type="submission" date="2016-07" db="EMBL/GenBank/DDBJ databases">
        <title>Multiple horizontal gene transfer events from other fungi enriched the ability of initially mycotrophic Trichoderma (Ascomycota) to feed on dead plant biomass.</title>
        <authorList>
            <consortium name="DOE Joint Genome Institute"/>
            <person name="Aerts A."/>
            <person name="Atanasova L."/>
            <person name="Chenthamara K."/>
            <person name="Zhang J."/>
            <person name="Grujic M."/>
            <person name="Henrissat B."/>
            <person name="Kuo A."/>
            <person name="Salamov A."/>
            <person name="Lipzen A."/>
            <person name="Labutti K."/>
            <person name="Barry K."/>
            <person name="Miao Y."/>
            <person name="Rahimi M.J."/>
            <person name="Shen Q."/>
            <person name="Grigoriev I.V."/>
            <person name="Kubicek C.P."/>
            <person name="Druzhinina I.S."/>
        </authorList>
    </citation>
    <scope>NUCLEOTIDE SEQUENCE [LARGE SCALE GENOMIC DNA]</scope>
    <source>
        <strain evidence="1 2">ATCC 18648</strain>
    </source>
</reference>
<proteinExistence type="predicted"/>
<name>A0A2T4C8F6_TRILO</name>
<protein>
    <submittedName>
        <fullName evidence="1">Uncharacterized protein</fullName>
    </submittedName>
</protein>
<accession>A0A2T4C8F6</accession>
<gene>
    <name evidence="1" type="ORF">M440DRAFT_293527</name>
</gene>
<evidence type="ECO:0000313" key="2">
    <source>
        <dbReference type="Proteomes" id="UP000240760"/>
    </source>
</evidence>